<name>A0A183IYT2_9BILA</name>
<dbReference type="EMBL" id="UZAM01011956">
    <property type="protein sequence ID" value="VDP19230.1"/>
    <property type="molecule type" value="Genomic_DNA"/>
</dbReference>
<evidence type="ECO:0000256" key="1">
    <source>
        <dbReference type="SAM" id="MobiDB-lite"/>
    </source>
</evidence>
<evidence type="ECO:0000313" key="2">
    <source>
        <dbReference type="EMBL" id="VDP19230.1"/>
    </source>
</evidence>
<dbReference type="WBParaSite" id="SBAD_0000910001-mRNA-1">
    <property type="protein sequence ID" value="SBAD_0000910001-mRNA-1"/>
    <property type="gene ID" value="SBAD_0000910001"/>
</dbReference>
<feature type="compositionally biased region" description="Polar residues" evidence="1">
    <location>
        <begin position="182"/>
        <end position="200"/>
    </location>
</feature>
<dbReference type="AlphaFoldDB" id="A0A183IYT2"/>
<proteinExistence type="predicted"/>
<accession>A0A183IYT2</accession>
<sequence length="273" mass="29326">MSRLVWPDIASHRGEKVILPRKNKAKSGLQVHSNFWTRSERNYRNVHFLLVNSRTLKKAGKDGGSVSESKVGFDILSCFSERARSFDRAIIMSPHPVDTEGDCQAVAHQRAIVRTNARQAASKLFCHDSTLVRSPSSSSSSCPSSPLAAAAAATAAVAPASSSNRLSNPKGGEPSCGVDVTTALTSSSRPRSSRQLTSSRNLRCDPSVLPSAAASAVMALMKAFSFIEWMRHVSGQGKLGRRPACVVAVFRRLPLAVVHHAVHHGEYSLGLNS</sequence>
<evidence type="ECO:0000313" key="3">
    <source>
        <dbReference type="Proteomes" id="UP000270296"/>
    </source>
</evidence>
<reference evidence="4" key="1">
    <citation type="submission" date="2016-06" db="UniProtKB">
        <authorList>
            <consortium name="WormBaseParasite"/>
        </authorList>
    </citation>
    <scope>IDENTIFICATION</scope>
</reference>
<organism evidence="4">
    <name type="scientific">Soboliphyme baturini</name>
    <dbReference type="NCBI Taxonomy" id="241478"/>
    <lineage>
        <taxon>Eukaryota</taxon>
        <taxon>Metazoa</taxon>
        <taxon>Ecdysozoa</taxon>
        <taxon>Nematoda</taxon>
        <taxon>Enoplea</taxon>
        <taxon>Dorylaimia</taxon>
        <taxon>Dioctophymatida</taxon>
        <taxon>Dioctophymatoidea</taxon>
        <taxon>Soboliphymatidae</taxon>
        <taxon>Soboliphyme</taxon>
    </lineage>
</organism>
<evidence type="ECO:0000313" key="4">
    <source>
        <dbReference type="WBParaSite" id="SBAD_0000910001-mRNA-1"/>
    </source>
</evidence>
<gene>
    <name evidence="2" type="ORF">SBAD_LOCUS8780</name>
</gene>
<keyword evidence="3" id="KW-1185">Reference proteome</keyword>
<reference evidence="2 3" key="2">
    <citation type="submission" date="2018-11" db="EMBL/GenBank/DDBJ databases">
        <authorList>
            <consortium name="Pathogen Informatics"/>
        </authorList>
    </citation>
    <scope>NUCLEOTIDE SEQUENCE [LARGE SCALE GENOMIC DNA]</scope>
</reference>
<protein>
    <submittedName>
        <fullName evidence="2 4">Uncharacterized protein</fullName>
    </submittedName>
</protein>
<dbReference type="Proteomes" id="UP000270296">
    <property type="component" value="Unassembled WGS sequence"/>
</dbReference>
<feature type="region of interest" description="Disordered" evidence="1">
    <location>
        <begin position="160"/>
        <end position="200"/>
    </location>
</feature>